<organism evidence="2 3">
    <name type="scientific">Terrabacter aerolatus</name>
    <dbReference type="NCBI Taxonomy" id="422442"/>
    <lineage>
        <taxon>Bacteria</taxon>
        <taxon>Bacillati</taxon>
        <taxon>Actinomycetota</taxon>
        <taxon>Actinomycetes</taxon>
        <taxon>Micrococcales</taxon>
        <taxon>Intrasporangiaceae</taxon>
        <taxon>Terrabacter</taxon>
    </lineage>
</organism>
<evidence type="ECO:0000313" key="2">
    <source>
        <dbReference type="EMBL" id="GEO28350.1"/>
    </source>
</evidence>
<reference evidence="2 3" key="1">
    <citation type="submission" date="2019-07" db="EMBL/GenBank/DDBJ databases">
        <title>Whole genome shotgun sequence of Terrabacter aerolatus NBRC 106305.</title>
        <authorList>
            <person name="Hosoyama A."/>
            <person name="Uohara A."/>
            <person name="Ohji S."/>
            <person name="Ichikawa N."/>
        </authorList>
    </citation>
    <scope>NUCLEOTIDE SEQUENCE [LARGE SCALE GENOMIC DNA]</scope>
    <source>
        <strain evidence="2 3">NBRC 106305</strain>
    </source>
</reference>
<sequence>MARLGAHEVGDTRGAVENRLVVAVGELDEGNLHGPTLTRTVLAGRVPTTGGTRDPRGKVVGPRPGQRTRVR</sequence>
<feature type="region of interest" description="Disordered" evidence="1">
    <location>
        <begin position="44"/>
        <end position="71"/>
    </location>
</feature>
<accession>A0A512CWH5</accession>
<comment type="caution">
    <text evidence="2">The sequence shown here is derived from an EMBL/GenBank/DDBJ whole genome shotgun (WGS) entry which is preliminary data.</text>
</comment>
<gene>
    <name evidence="2" type="ORF">TAE01_01600</name>
</gene>
<name>A0A512CWH5_9MICO</name>
<proteinExistence type="predicted"/>
<keyword evidence="3" id="KW-1185">Reference proteome</keyword>
<evidence type="ECO:0000313" key="3">
    <source>
        <dbReference type="Proteomes" id="UP000321534"/>
    </source>
</evidence>
<protein>
    <submittedName>
        <fullName evidence="2">Uncharacterized protein</fullName>
    </submittedName>
</protein>
<dbReference type="AlphaFoldDB" id="A0A512CWH5"/>
<evidence type="ECO:0000256" key="1">
    <source>
        <dbReference type="SAM" id="MobiDB-lite"/>
    </source>
</evidence>
<dbReference type="EMBL" id="BJYX01000001">
    <property type="protein sequence ID" value="GEO28350.1"/>
    <property type="molecule type" value="Genomic_DNA"/>
</dbReference>
<dbReference type="Proteomes" id="UP000321534">
    <property type="component" value="Unassembled WGS sequence"/>
</dbReference>